<feature type="domain" description="PRC-barrel" evidence="1">
    <location>
        <begin position="5"/>
        <end position="71"/>
    </location>
</feature>
<accession>A0A133NEF2</accession>
<proteinExistence type="predicted"/>
<evidence type="ECO:0000259" key="1">
    <source>
        <dbReference type="Pfam" id="PF05239"/>
    </source>
</evidence>
<sequence>MTFRVYRIRDLIGLKVFDSNGKKVGVVCDLAIDYFNGKVMGFIITKKLFSKRDYVDLTNVISLSDTIMTEGVHVHRGLKFSEIKNFDLINKDGHMIGILEDILIDYDFYIRGLIVVSGLVDKFKNGKRVIQLKETILGEESILFFGNKNINMRMIPRKYFG</sequence>
<dbReference type="InterPro" id="IPR011033">
    <property type="entry name" value="PRC_barrel-like_sf"/>
</dbReference>
<dbReference type="PATRIC" id="fig|1502.174.peg.260"/>
<gene>
    <name evidence="2" type="ORF">HMPREF3222_00257</name>
</gene>
<name>A0A133NEF2_CLOPF</name>
<evidence type="ECO:0000313" key="2">
    <source>
        <dbReference type="EMBL" id="KXA14682.1"/>
    </source>
</evidence>
<dbReference type="EMBL" id="LRPU01000007">
    <property type="protein sequence ID" value="KXA14682.1"/>
    <property type="molecule type" value="Genomic_DNA"/>
</dbReference>
<reference evidence="2 3" key="1">
    <citation type="submission" date="2016-01" db="EMBL/GenBank/DDBJ databases">
        <authorList>
            <person name="Oliw E.H."/>
        </authorList>
    </citation>
    <scope>NUCLEOTIDE SEQUENCE [LARGE SCALE GENOMIC DNA]</scope>
    <source>
        <strain evidence="2 3">MJR7757A</strain>
    </source>
</reference>
<dbReference type="Gene3D" id="2.30.30.240">
    <property type="entry name" value="PRC-barrel domain"/>
    <property type="match status" value="1"/>
</dbReference>
<dbReference type="Pfam" id="PF05239">
    <property type="entry name" value="PRC"/>
    <property type="match status" value="1"/>
</dbReference>
<dbReference type="Proteomes" id="UP000070646">
    <property type="component" value="Unassembled WGS sequence"/>
</dbReference>
<dbReference type="AlphaFoldDB" id="A0A133NEF2"/>
<comment type="caution">
    <text evidence="2">The sequence shown here is derived from an EMBL/GenBank/DDBJ whole genome shotgun (WGS) entry which is preliminary data.</text>
</comment>
<dbReference type="InterPro" id="IPR027275">
    <property type="entry name" value="PRC-brl_dom"/>
</dbReference>
<organism evidence="2 3">
    <name type="scientific">Clostridium perfringens</name>
    <dbReference type="NCBI Taxonomy" id="1502"/>
    <lineage>
        <taxon>Bacteria</taxon>
        <taxon>Bacillati</taxon>
        <taxon>Bacillota</taxon>
        <taxon>Clostridia</taxon>
        <taxon>Eubacteriales</taxon>
        <taxon>Clostridiaceae</taxon>
        <taxon>Clostridium</taxon>
    </lineage>
</organism>
<protein>
    <submittedName>
        <fullName evidence="2">PRC-barrel domain protein</fullName>
    </submittedName>
</protein>
<dbReference type="SUPFAM" id="SSF50346">
    <property type="entry name" value="PRC-barrel domain"/>
    <property type="match status" value="2"/>
</dbReference>
<evidence type="ECO:0000313" key="3">
    <source>
        <dbReference type="Proteomes" id="UP000070646"/>
    </source>
</evidence>